<evidence type="ECO:0000313" key="1">
    <source>
        <dbReference type="EMBL" id="MFB9626576.1"/>
    </source>
</evidence>
<gene>
    <name evidence="1" type="ORF">ACFFSA_26110</name>
</gene>
<dbReference type="Proteomes" id="UP001589532">
    <property type="component" value="Unassembled WGS sequence"/>
</dbReference>
<dbReference type="EMBL" id="JBHMBW010000023">
    <property type="protein sequence ID" value="MFB9626576.1"/>
    <property type="molecule type" value="Genomic_DNA"/>
</dbReference>
<keyword evidence="2" id="KW-1185">Reference proteome</keyword>
<dbReference type="RefSeq" id="WP_345000938.1">
    <property type="nucleotide sequence ID" value="NZ_BAAAXV010000009.1"/>
</dbReference>
<name>A0ABV5S7T4_9ACTN</name>
<proteinExistence type="predicted"/>
<protein>
    <submittedName>
        <fullName evidence="1">Uncharacterized protein</fullName>
    </submittedName>
</protein>
<comment type="caution">
    <text evidence="1">The sequence shown here is derived from an EMBL/GenBank/DDBJ whole genome shotgun (WGS) entry which is preliminary data.</text>
</comment>
<sequence>MSLIDCDCVRELLRSEHPDATLVYVRGECVVLPANEVDDAHKGLVIASRDDLAAWLPEGELSDQALEDLAIRLDNVARDLGA</sequence>
<evidence type="ECO:0000313" key="2">
    <source>
        <dbReference type="Proteomes" id="UP001589532"/>
    </source>
</evidence>
<reference evidence="1 2" key="1">
    <citation type="submission" date="2024-09" db="EMBL/GenBank/DDBJ databases">
        <authorList>
            <person name="Sun Q."/>
            <person name="Mori K."/>
        </authorList>
    </citation>
    <scope>NUCLEOTIDE SEQUENCE [LARGE SCALE GENOMIC DNA]</scope>
    <source>
        <strain evidence="1 2">JCM 3143</strain>
    </source>
</reference>
<organism evidence="1 2">
    <name type="scientific">Nonomuraea helvata</name>
    <dbReference type="NCBI Taxonomy" id="37484"/>
    <lineage>
        <taxon>Bacteria</taxon>
        <taxon>Bacillati</taxon>
        <taxon>Actinomycetota</taxon>
        <taxon>Actinomycetes</taxon>
        <taxon>Streptosporangiales</taxon>
        <taxon>Streptosporangiaceae</taxon>
        <taxon>Nonomuraea</taxon>
    </lineage>
</organism>
<accession>A0ABV5S7T4</accession>